<proteinExistence type="predicted"/>
<evidence type="ECO:0000313" key="2">
    <source>
        <dbReference type="Proteomes" id="UP000239757"/>
    </source>
</evidence>
<evidence type="ECO:0000313" key="1">
    <source>
        <dbReference type="EMBL" id="PPR90027.1"/>
    </source>
</evidence>
<dbReference type="Proteomes" id="UP000239757">
    <property type="component" value="Unassembled WGS sequence"/>
</dbReference>
<sequence>MVNNTEAIKSFQDTTGRHDQILSSLQAHVSNQEQWNTNTQSTLQEMTRQLQAISHQLGISATTSTGGKLTIDSVITRGKAKVRYDSDDIFPFAPRPVQVELPVFNGNDPEEWLASANDFFEFYGTEDHHRVTMASF</sequence>
<accession>A0A2P5WG02</accession>
<organism evidence="1 2">
    <name type="scientific">Gossypium barbadense</name>
    <name type="common">Sea Island cotton</name>
    <name type="synonym">Hibiscus barbadensis</name>
    <dbReference type="NCBI Taxonomy" id="3634"/>
    <lineage>
        <taxon>Eukaryota</taxon>
        <taxon>Viridiplantae</taxon>
        <taxon>Streptophyta</taxon>
        <taxon>Embryophyta</taxon>
        <taxon>Tracheophyta</taxon>
        <taxon>Spermatophyta</taxon>
        <taxon>Magnoliopsida</taxon>
        <taxon>eudicotyledons</taxon>
        <taxon>Gunneridae</taxon>
        <taxon>Pentapetalae</taxon>
        <taxon>rosids</taxon>
        <taxon>malvids</taxon>
        <taxon>Malvales</taxon>
        <taxon>Malvaceae</taxon>
        <taxon>Malvoideae</taxon>
        <taxon>Gossypium</taxon>
    </lineage>
</organism>
<reference evidence="1 2" key="1">
    <citation type="submission" date="2015-01" db="EMBL/GenBank/DDBJ databases">
        <title>Genome of allotetraploid Gossypium barbadense reveals genomic plasticity and fiber elongation in cotton evolution.</title>
        <authorList>
            <person name="Chen X."/>
            <person name="Liu X."/>
            <person name="Zhao B."/>
            <person name="Zheng H."/>
            <person name="Hu Y."/>
            <person name="Lu G."/>
            <person name="Yang C."/>
            <person name="Chen J."/>
            <person name="Shan C."/>
            <person name="Zhang L."/>
            <person name="Zhou Y."/>
            <person name="Wang L."/>
            <person name="Guo W."/>
            <person name="Bai Y."/>
            <person name="Ruan J."/>
            <person name="Shangguan X."/>
            <person name="Mao Y."/>
            <person name="Jiang J."/>
            <person name="Zhu Y."/>
            <person name="Lei J."/>
            <person name="Kang H."/>
            <person name="Chen S."/>
            <person name="He X."/>
            <person name="Wang R."/>
            <person name="Wang Y."/>
            <person name="Chen J."/>
            <person name="Wang L."/>
            <person name="Yu S."/>
            <person name="Wang B."/>
            <person name="Wei J."/>
            <person name="Song S."/>
            <person name="Lu X."/>
            <person name="Gao Z."/>
            <person name="Gu W."/>
            <person name="Deng X."/>
            <person name="Ma D."/>
            <person name="Wang S."/>
            <person name="Liang W."/>
            <person name="Fang L."/>
            <person name="Cai C."/>
            <person name="Zhu X."/>
            <person name="Zhou B."/>
            <person name="Zhang Y."/>
            <person name="Chen Z."/>
            <person name="Xu S."/>
            <person name="Zhu R."/>
            <person name="Wang S."/>
            <person name="Zhang T."/>
            <person name="Zhao G."/>
        </authorList>
    </citation>
    <scope>NUCLEOTIDE SEQUENCE [LARGE SCALE GENOMIC DNA]</scope>
    <source>
        <strain evidence="2">cv. Xinhai21</strain>
        <tissue evidence="1">Leaf</tissue>
    </source>
</reference>
<protein>
    <recommendedName>
        <fullName evidence="3">Retrotransposon gag domain-containing protein</fullName>
    </recommendedName>
</protein>
<name>A0A2P5WG02_GOSBA</name>
<evidence type="ECO:0008006" key="3">
    <source>
        <dbReference type="Google" id="ProtNLM"/>
    </source>
</evidence>
<dbReference type="EMBL" id="KZ667750">
    <property type="protein sequence ID" value="PPR90027.1"/>
    <property type="molecule type" value="Genomic_DNA"/>
</dbReference>
<gene>
    <name evidence="1" type="ORF">GOBAR_AA30659</name>
</gene>
<dbReference type="AlphaFoldDB" id="A0A2P5WG02"/>
<dbReference type="OrthoDB" id="1749531at2759"/>